<dbReference type="Gramene" id="ESR59111">
    <property type="protein sequence ID" value="ESR59111"/>
    <property type="gene ID" value="CICLE_v10017322mg"/>
</dbReference>
<dbReference type="InParanoid" id="V4UA57"/>
<dbReference type="EMBL" id="KI536312">
    <property type="protein sequence ID" value="ESR59111.1"/>
    <property type="molecule type" value="Genomic_DNA"/>
</dbReference>
<accession>V4UA57</accession>
<organism evidence="1 2">
    <name type="scientific">Citrus clementina</name>
    <name type="common">Clementine</name>
    <name type="synonym">Citrus deliciosa x Citrus sinensis</name>
    <dbReference type="NCBI Taxonomy" id="85681"/>
    <lineage>
        <taxon>Eukaryota</taxon>
        <taxon>Viridiplantae</taxon>
        <taxon>Streptophyta</taxon>
        <taxon>Embryophyta</taxon>
        <taxon>Tracheophyta</taxon>
        <taxon>Spermatophyta</taxon>
        <taxon>Magnoliopsida</taxon>
        <taxon>eudicotyledons</taxon>
        <taxon>Gunneridae</taxon>
        <taxon>Pentapetalae</taxon>
        <taxon>rosids</taxon>
        <taxon>malvids</taxon>
        <taxon>Sapindales</taxon>
        <taxon>Rutaceae</taxon>
        <taxon>Aurantioideae</taxon>
        <taxon>Citrus</taxon>
    </lineage>
</organism>
<proteinExistence type="predicted"/>
<evidence type="ECO:0000313" key="1">
    <source>
        <dbReference type="EMBL" id="ESR59111.1"/>
    </source>
</evidence>
<protein>
    <submittedName>
        <fullName evidence="1">Uncharacterized protein</fullName>
    </submittedName>
</protein>
<evidence type="ECO:0000313" key="2">
    <source>
        <dbReference type="Proteomes" id="UP000030687"/>
    </source>
</evidence>
<dbReference type="AlphaFoldDB" id="V4UA57"/>
<dbReference type="Proteomes" id="UP000030687">
    <property type="component" value="Unassembled WGS sequence"/>
</dbReference>
<dbReference type="KEGG" id="cic:CICLE_v10017322mg"/>
<reference evidence="1 2" key="1">
    <citation type="submission" date="2013-10" db="EMBL/GenBank/DDBJ databases">
        <authorList>
            <consortium name="International Citrus Genome Consortium"/>
            <person name="Jenkins J."/>
            <person name="Schmutz J."/>
            <person name="Prochnik S."/>
            <person name="Rokhsar D."/>
            <person name="Gmitter F."/>
            <person name="Ollitrault P."/>
            <person name="Machado M."/>
            <person name="Talon M."/>
            <person name="Wincker P."/>
            <person name="Jaillon O."/>
            <person name="Morgante M."/>
        </authorList>
    </citation>
    <scope>NUCLEOTIDE SEQUENCE</scope>
    <source>
        <strain evidence="2">cv. Clemenules</strain>
    </source>
</reference>
<gene>
    <name evidence="1" type="ORF">CICLE_v10017322mg</name>
</gene>
<keyword evidence="2" id="KW-1185">Reference proteome</keyword>
<sequence>MGEEKHERRRSGFCGCPFLTTCSFNPCSNPWLIFNPQTPLRVCYGVRCSVINGLITSSPLNVDNFSSGGLVSPFILHSSLIQEFLGLHF</sequence>
<name>V4UA57_CITCL</name>